<organism evidence="1 2">
    <name type="scientific">Anaeramoeba flamelloides</name>
    <dbReference type="NCBI Taxonomy" id="1746091"/>
    <lineage>
        <taxon>Eukaryota</taxon>
        <taxon>Metamonada</taxon>
        <taxon>Anaeramoebidae</taxon>
        <taxon>Anaeramoeba</taxon>
    </lineage>
</organism>
<dbReference type="Proteomes" id="UP001146793">
    <property type="component" value="Unassembled WGS sequence"/>
</dbReference>
<reference evidence="1" key="1">
    <citation type="submission" date="2022-08" db="EMBL/GenBank/DDBJ databases">
        <title>Novel sulphate-reducing endosymbionts in the free-living metamonad Anaeramoeba.</title>
        <authorList>
            <person name="Jerlstrom-Hultqvist J."/>
            <person name="Cepicka I."/>
            <person name="Gallot-Lavallee L."/>
            <person name="Salas-Leiva D."/>
            <person name="Curtis B.A."/>
            <person name="Zahonova K."/>
            <person name="Pipaliya S."/>
            <person name="Dacks J."/>
            <person name="Roger A.J."/>
        </authorList>
    </citation>
    <scope>NUCLEOTIDE SEQUENCE</scope>
    <source>
        <strain evidence="1">Busselton2</strain>
    </source>
</reference>
<proteinExistence type="predicted"/>
<gene>
    <name evidence="1" type="ORF">M0812_07109</name>
</gene>
<dbReference type="AlphaFoldDB" id="A0AAV8ADH2"/>
<dbReference type="EMBL" id="JANTQA010000012">
    <property type="protein sequence ID" value="KAJ3450915.1"/>
    <property type="molecule type" value="Genomic_DNA"/>
</dbReference>
<sequence length="210" mass="25662">MVYKTGFSKKFVWVKSIDQNCLNDSTFEANEYRSDNNNPTIIRIKTQSNKQEKKFQILGTFTYQQKIHFSKKFKLIYKNNHKFRALFDYIQDRTKKKNLVYQKIKITPLYLFKKKDQIETKYKLLKVVDHDIKKFQQDNRIHKNMKAFVDCLEHYSYEKTKYFFKCISYNNNYIDKFEHSSKGREDYNNFPNEHRCNKLCKIFNLKKISN</sequence>
<name>A0AAV8ADH2_9EUKA</name>
<accession>A0AAV8ADH2</accession>
<comment type="caution">
    <text evidence="1">The sequence shown here is derived from an EMBL/GenBank/DDBJ whole genome shotgun (WGS) entry which is preliminary data.</text>
</comment>
<evidence type="ECO:0000313" key="1">
    <source>
        <dbReference type="EMBL" id="KAJ3450915.1"/>
    </source>
</evidence>
<evidence type="ECO:0000313" key="2">
    <source>
        <dbReference type="Proteomes" id="UP001146793"/>
    </source>
</evidence>
<evidence type="ECO:0008006" key="3">
    <source>
        <dbReference type="Google" id="ProtNLM"/>
    </source>
</evidence>
<protein>
    <recommendedName>
        <fullName evidence="3">Alpha-type protein kinase domain-containing protein</fullName>
    </recommendedName>
</protein>